<comment type="caution">
    <text evidence="1">The sequence shown here is derived from an EMBL/GenBank/DDBJ whole genome shotgun (WGS) entry which is preliminary data.</text>
</comment>
<proteinExistence type="predicted"/>
<sequence length="101" mass="11315">MLQARSPKGRPDCPLWKVPASVRQPMPRPGDKLTRPQILSATLVITLFLLFTSSPLTNRSIYPTKSFVNTTYHVSSNVSSIWRCCWLGTAPRPSTASRCLR</sequence>
<evidence type="ECO:0000313" key="1">
    <source>
        <dbReference type="EMBL" id="KAL2854841.1"/>
    </source>
</evidence>
<reference evidence="1 2" key="1">
    <citation type="submission" date="2024-07" db="EMBL/GenBank/DDBJ databases">
        <title>Section-level genome sequencing and comparative genomics of Aspergillus sections Usti and Cavernicolus.</title>
        <authorList>
            <consortium name="Lawrence Berkeley National Laboratory"/>
            <person name="Nybo J.L."/>
            <person name="Vesth T.C."/>
            <person name="Theobald S."/>
            <person name="Frisvad J.C."/>
            <person name="Larsen T.O."/>
            <person name="Kjaerboelling I."/>
            <person name="Rothschild-Mancinelli K."/>
            <person name="Lyhne E.K."/>
            <person name="Kogle M.E."/>
            <person name="Barry K."/>
            <person name="Clum A."/>
            <person name="Na H."/>
            <person name="Ledsgaard L."/>
            <person name="Lin J."/>
            <person name="Lipzen A."/>
            <person name="Kuo A."/>
            <person name="Riley R."/>
            <person name="Mondo S."/>
            <person name="Labutti K."/>
            <person name="Haridas S."/>
            <person name="Pangalinan J."/>
            <person name="Salamov A.A."/>
            <person name="Simmons B.A."/>
            <person name="Magnuson J.K."/>
            <person name="Chen J."/>
            <person name="Drula E."/>
            <person name="Henrissat B."/>
            <person name="Wiebenga A."/>
            <person name="Lubbers R.J."/>
            <person name="Gomes A.C."/>
            <person name="Makela M.R."/>
            <person name="Stajich J."/>
            <person name="Grigoriev I.V."/>
            <person name="Mortensen U.H."/>
            <person name="De Vries R.P."/>
            <person name="Baker S.E."/>
            <person name="Andersen M.R."/>
        </authorList>
    </citation>
    <scope>NUCLEOTIDE SEQUENCE [LARGE SCALE GENOMIC DNA]</scope>
    <source>
        <strain evidence="1 2">CBS 123904</strain>
    </source>
</reference>
<dbReference type="Proteomes" id="UP001610446">
    <property type="component" value="Unassembled WGS sequence"/>
</dbReference>
<keyword evidence="2" id="KW-1185">Reference proteome</keyword>
<organism evidence="1 2">
    <name type="scientific">Aspergillus pseudoustus</name>
    <dbReference type="NCBI Taxonomy" id="1810923"/>
    <lineage>
        <taxon>Eukaryota</taxon>
        <taxon>Fungi</taxon>
        <taxon>Dikarya</taxon>
        <taxon>Ascomycota</taxon>
        <taxon>Pezizomycotina</taxon>
        <taxon>Eurotiomycetes</taxon>
        <taxon>Eurotiomycetidae</taxon>
        <taxon>Eurotiales</taxon>
        <taxon>Aspergillaceae</taxon>
        <taxon>Aspergillus</taxon>
        <taxon>Aspergillus subgen. Nidulantes</taxon>
    </lineage>
</organism>
<evidence type="ECO:0000313" key="2">
    <source>
        <dbReference type="Proteomes" id="UP001610446"/>
    </source>
</evidence>
<name>A0ABR4KRE0_9EURO</name>
<accession>A0ABR4KRE0</accession>
<dbReference type="EMBL" id="JBFXLU010000013">
    <property type="protein sequence ID" value="KAL2854841.1"/>
    <property type="molecule type" value="Genomic_DNA"/>
</dbReference>
<gene>
    <name evidence="1" type="ORF">BJY01DRAFT_25276</name>
</gene>
<protein>
    <submittedName>
        <fullName evidence="1">Uncharacterized protein</fullName>
    </submittedName>
</protein>